<proteinExistence type="predicted"/>
<evidence type="ECO:0000259" key="1">
    <source>
        <dbReference type="Pfam" id="PF03959"/>
    </source>
</evidence>
<sequence>MPFLFTAWICMHARRRSRRQPMGSLAGGVVARRLRFLCLHGFRTSGEIMLKQVVGNWPDEVTARFDLVFADAPFPAEGKSDVDDIFDPPYYEWFQFDKVLHPPPSPLPPVFYYEWSVIQI</sequence>
<dbReference type="InterPro" id="IPR005645">
    <property type="entry name" value="FSH-like_dom"/>
</dbReference>
<feature type="domain" description="Serine hydrolase" evidence="1">
    <location>
        <begin position="33"/>
        <end position="98"/>
    </location>
</feature>
<evidence type="ECO:0000313" key="2">
    <source>
        <dbReference type="EnsemblPlants" id="HORVU.MOREX.r3.2HG0120580.1.CDS1"/>
    </source>
</evidence>
<dbReference type="InterPro" id="IPR029058">
    <property type="entry name" value="AB_hydrolase_fold"/>
</dbReference>
<name>A0A8I6WHD9_HORVV</name>
<dbReference type="AlphaFoldDB" id="A0A8I6WHD9"/>
<accession>A0A8I6WHD9</accession>
<evidence type="ECO:0000313" key="3">
    <source>
        <dbReference type="Proteomes" id="UP000011116"/>
    </source>
</evidence>
<dbReference type="Gramene" id="HORVU.MOREX.r2.2HG0099360.1">
    <property type="protein sequence ID" value="HORVU.MOREX.r2.2HG0099360.1.CDS.1"/>
    <property type="gene ID" value="HORVU.MOREX.r2.2HG0099360"/>
</dbReference>
<dbReference type="EnsemblPlants" id="HORVU.MOREX.r3.2HG0120580.1">
    <property type="protein sequence ID" value="HORVU.MOREX.r3.2HG0120580.1.CDS1"/>
    <property type="gene ID" value="HORVU.MOREX.r3.2HG0120580"/>
</dbReference>
<keyword evidence="3" id="KW-1185">Reference proteome</keyword>
<dbReference type="PANTHER" id="PTHR22778">
    <property type="entry name" value="OVARIAN CANCER GENE-2 PROTEIN-RELATED"/>
    <property type="match status" value="1"/>
</dbReference>
<reference evidence="2" key="2">
    <citation type="submission" date="2020-10" db="EMBL/GenBank/DDBJ databases">
        <authorList>
            <person name="Scholz U."/>
            <person name="Mascher M."/>
            <person name="Fiebig A."/>
        </authorList>
    </citation>
    <scope>NUCLEOTIDE SEQUENCE [LARGE SCALE GENOMIC DNA]</scope>
    <source>
        <strain evidence="2">cv. Morex</strain>
    </source>
</reference>
<protein>
    <recommendedName>
        <fullName evidence="1">Serine hydrolase domain-containing protein</fullName>
    </recommendedName>
</protein>
<dbReference type="Proteomes" id="UP000011116">
    <property type="component" value="Chromosome 2H"/>
</dbReference>
<reference evidence="2" key="3">
    <citation type="submission" date="2022-01" db="UniProtKB">
        <authorList>
            <consortium name="EnsemblPlants"/>
        </authorList>
    </citation>
    <scope>IDENTIFICATION</scope>
    <source>
        <strain evidence="2">subsp. vulgare</strain>
    </source>
</reference>
<organism evidence="2 3">
    <name type="scientific">Hordeum vulgare subsp. vulgare</name>
    <name type="common">Domesticated barley</name>
    <dbReference type="NCBI Taxonomy" id="112509"/>
    <lineage>
        <taxon>Eukaryota</taxon>
        <taxon>Viridiplantae</taxon>
        <taxon>Streptophyta</taxon>
        <taxon>Embryophyta</taxon>
        <taxon>Tracheophyta</taxon>
        <taxon>Spermatophyta</taxon>
        <taxon>Magnoliopsida</taxon>
        <taxon>Liliopsida</taxon>
        <taxon>Poales</taxon>
        <taxon>Poaceae</taxon>
        <taxon>BOP clade</taxon>
        <taxon>Pooideae</taxon>
        <taxon>Triticodae</taxon>
        <taxon>Triticeae</taxon>
        <taxon>Hordeinae</taxon>
        <taxon>Hordeum</taxon>
    </lineage>
</organism>
<dbReference type="Gramene" id="HORVU.MOREX.r3.2HG0120580.1">
    <property type="protein sequence ID" value="HORVU.MOREX.r3.2HG0120580.1.CDS1"/>
    <property type="gene ID" value="HORVU.MOREX.r3.2HG0120580"/>
</dbReference>
<dbReference type="PANTHER" id="PTHR22778:SF51">
    <property type="entry name" value="DIHYDROFOLATE REDUCTASE"/>
    <property type="match status" value="1"/>
</dbReference>
<dbReference type="Pfam" id="PF03959">
    <property type="entry name" value="FSH1"/>
    <property type="match status" value="1"/>
</dbReference>
<dbReference type="Gene3D" id="3.40.50.1820">
    <property type="entry name" value="alpha/beta hydrolase"/>
    <property type="match status" value="1"/>
</dbReference>
<reference evidence="3" key="1">
    <citation type="journal article" date="2012" name="Nature">
        <title>A physical, genetic and functional sequence assembly of the barley genome.</title>
        <authorList>
            <consortium name="The International Barley Genome Sequencing Consortium"/>
            <person name="Mayer K.F."/>
            <person name="Waugh R."/>
            <person name="Brown J.W."/>
            <person name="Schulman A."/>
            <person name="Langridge P."/>
            <person name="Platzer M."/>
            <person name="Fincher G.B."/>
            <person name="Muehlbauer G.J."/>
            <person name="Sato K."/>
            <person name="Close T.J."/>
            <person name="Wise R.P."/>
            <person name="Stein N."/>
        </authorList>
    </citation>
    <scope>NUCLEOTIDE SEQUENCE [LARGE SCALE GENOMIC DNA]</scope>
    <source>
        <strain evidence="3">cv. Morex</strain>
    </source>
</reference>